<dbReference type="Gene3D" id="2.40.128.520">
    <property type="match status" value="1"/>
</dbReference>
<keyword evidence="4" id="KW-1185">Reference proteome</keyword>
<dbReference type="InterPro" id="IPR019223">
    <property type="entry name" value="DUF2147"/>
</dbReference>
<feature type="chain" id="PRO_5012372502" description="DUF2147 domain-containing protein" evidence="1">
    <location>
        <begin position="23"/>
        <end position="179"/>
    </location>
</feature>
<protein>
    <recommendedName>
        <fullName evidence="2">DUF2147 domain-containing protein</fullName>
    </recommendedName>
</protein>
<evidence type="ECO:0000259" key="2">
    <source>
        <dbReference type="Pfam" id="PF09917"/>
    </source>
</evidence>
<dbReference type="OrthoDB" id="9814399at2"/>
<keyword evidence="1" id="KW-0732">Signal</keyword>
<dbReference type="PANTHER" id="PTHR36919:SF3">
    <property type="entry name" value="BLL5882 PROTEIN"/>
    <property type="match status" value="1"/>
</dbReference>
<feature type="domain" description="DUF2147" evidence="2">
    <location>
        <begin position="28"/>
        <end position="152"/>
    </location>
</feature>
<dbReference type="RefSeq" id="WP_083052842.1">
    <property type="nucleotide sequence ID" value="NZ_MWQY01000028.1"/>
</dbReference>
<dbReference type="PANTHER" id="PTHR36919">
    <property type="entry name" value="BLR1215 PROTEIN"/>
    <property type="match status" value="1"/>
</dbReference>
<gene>
    <name evidence="3" type="ORF">B4O97_17665</name>
</gene>
<sequence>MRKYSILSTIILLLLIAAPLFAEKDVTGFWKTIDDETGLPKSVVAVYTHNDMLYGRVVLIYGDDGRTVEDHIYQQTKRSPYLKGNPPFAGLDIFWDLEYNSRKDEWTGGRIMDPGDDEGKEPKVYGAAIWKEGSDLIVRGKIAFLGRNQTWKTFSPGDFPAGFKVPDYRKFSPSIPEKE</sequence>
<organism evidence="3 4">
    <name type="scientific">Marispirochaeta aestuarii</name>
    <dbReference type="NCBI Taxonomy" id="1963862"/>
    <lineage>
        <taxon>Bacteria</taxon>
        <taxon>Pseudomonadati</taxon>
        <taxon>Spirochaetota</taxon>
        <taxon>Spirochaetia</taxon>
        <taxon>Spirochaetales</taxon>
        <taxon>Spirochaetaceae</taxon>
        <taxon>Marispirochaeta</taxon>
    </lineage>
</organism>
<comment type="caution">
    <text evidence="3">The sequence shown here is derived from an EMBL/GenBank/DDBJ whole genome shotgun (WGS) entry which is preliminary data.</text>
</comment>
<dbReference type="STRING" id="1963862.B4O97_17665"/>
<name>A0A1Y1RTH3_9SPIO</name>
<evidence type="ECO:0000313" key="4">
    <source>
        <dbReference type="Proteomes" id="UP000192343"/>
    </source>
</evidence>
<dbReference type="Proteomes" id="UP000192343">
    <property type="component" value="Unassembled WGS sequence"/>
</dbReference>
<evidence type="ECO:0000313" key="3">
    <source>
        <dbReference type="EMBL" id="ORC30732.1"/>
    </source>
</evidence>
<feature type="signal peptide" evidence="1">
    <location>
        <begin position="1"/>
        <end position="22"/>
    </location>
</feature>
<accession>A0A1Y1RTH3</accession>
<proteinExistence type="predicted"/>
<evidence type="ECO:0000256" key="1">
    <source>
        <dbReference type="SAM" id="SignalP"/>
    </source>
</evidence>
<reference evidence="3 4" key="1">
    <citation type="submission" date="2017-03" db="EMBL/GenBank/DDBJ databases">
        <title>Draft Genome sequence of Marispirochaeta sp. strain JC444.</title>
        <authorList>
            <person name="Shivani Y."/>
            <person name="Subhash Y."/>
            <person name="Sasikala C."/>
            <person name="Ramana C."/>
        </authorList>
    </citation>
    <scope>NUCLEOTIDE SEQUENCE [LARGE SCALE GENOMIC DNA]</scope>
    <source>
        <strain evidence="3 4">JC444</strain>
    </source>
</reference>
<dbReference type="AlphaFoldDB" id="A0A1Y1RTH3"/>
<dbReference type="Pfam" id="PF09917">
    <property type="entry name" value="DUF2147"/>
    <property type="match status" value="1"/>
</dbReference>
<dbReference type="EMBL" id="MWQY01000028">
    <property type="protein sequence ID" value="ORC30732.1"/>
    <property type="molecule type" value="Genomic_DNA"/>
</dbReference>